<evidence type="ECO:0000256" key="6">
    <source>
        <dbReference type="ARBA" id="ARBA00023136"/>
    </source>
</evidence>
<evidence type="ECO:0000256" key="2">
    <source>
        <dbReference type="ARBA" id="ARBA00007362"/>
    </source>
</evidence>
<dbReference type="GO" id="GO:0005886">
    <property type="term" value="C:plasma membrane"/>
    <property type="evidence" value="ECO:0007669"/>
    <property type="project" value="UniProtKB-SubCell"/>
</dbReference>
<evidence type="ECO:0000313" key="11">
    <source>
        <dbReference type="Proteomes" id="UP000321386"/>
    </source>
</evidence>
<dbReference type="EMBL" id="BJUA01000009">
    <property type="protein sequence ID" value="GEK18319.1"/>
    <property type="molecule type" value="Genomic_DNA"/>
</dbReference>
<evidence type="ECO:0000259" key="9">
    <source>
        <dbReference type="Pfam" id="PF00892"/>
    </source>
</evidence>
<feature type="transmembrane region" description="Helical" evidence="8">
    <location>
        <begin position="101"/>
        <end position="122"/>
    </location>
</feature>
<feature type="transmembrane region" description="Helical" evidence="8">
    <location>
        <begin position="40"/>
        <end position="60"/>
    </location>
</feature>
<feature type="transmembrane region" description="Helical" evidence="8">
    <location>
        <begin position="72"/>
        <end position="95"/>
    </location>
</feature>
<accession>A0A510UUT6</accession>
<dbReference type="Proteomes" id="UP000321386">
    <property type="component" value="Unassembled WGS sequence"/>
</dbReference>
<evidence type="ECO:0000256" key="7">
    <source>
        <dbReference type="SAM" id="MobiDB-lite"/>
    </source>
</evidence>
<dbReference type="InterPro" id="IPR037185">
    <property type="entry name" value="EmrE-like"/>
</dbReference>
<comment type="similarity">
    <text evidence="2">Belongs to the EamA transporter family.</text>
</comment>
<keyword evidence="6 8" id="KW-0472">Membrane</keyword>
<evidence type="ECO:0000256" key="3">
    <source>
        <dbReference type="ARBA" id="ARBA00022475"/>
    </source>
</evidence>
<reference evidence="10 11" key="1">
    <citation type="submission" date="2019-07" db="EMBL/GenBank/DDBJ databases">
        <title>Whole genome shotgun sequence of Cellulomonas persica NBRC 101101.</title>
        <authorList>
            <person name="Hosoyama A."/>
            <person name="Uohara A."/>
            <person name="Ohji S."/>
            <person name="Ichikawa N."/>
        </authorList>
    </citation>
    <scope>NUCLEOTIDE SEQUENCE [LARGE SCALE GENOMIC DNA]</scope>
    <source>
        <strain evidence="10 11">NBRC 101101</strain>
    </source>
</reference>
<comment type="caution">
    <text evidence="10">The sequence shown here is derived from an EMBL/GenBank/DDBJ whole genome shotgun (WGS) entry which is preliminary data.</text>
</comment>
<feature type="transmembrane region" description="Helical" evidence="8">
    <location>
        <begin position="213"/>
        <end position="234"/>
    </location>
</feature>
<feature type="transmembrane region" description="Helical" evidence="8">
    <location>
        <begin position="246"/>
        <end position="264"/>
    </location>
</feature>
<dbReference type="AlphaFoldDB" id="A0A510UUT6"/>
<sequence length="354" mass="37254">MIEPRRGLRNTGVQAALWAAVLFGASAPVAKLLLGEVSPWLLAGLLYVGAGVGMGVWRRVRRAPRVHLPRRDVPWLVGAVGAGGVAGPVLLMVGLSSMPASGASLLLNAEGVLTAVVAWVVFREPADRRVVLGMLAIVAGAVVIAVPTGHAEVTSLWPAAAIVGACACWALDNNLTRKVSLTDATWLAMVKGAVAGPTNLVVALVLGAQLPGLAASAAALGLGFVSYGLSLVLFIVGLRHVGTARAGAYFSVAPFFGAVLAVALGDPVTWQLLVAGGLMAVGTWLHLSEKHAHEHHHEAVTHEHWHTHDDGHHDHEHAPGELVAPGVRHRHVHTHEARTHTHEHYPDAHHRHDH</sequence>
<dbReference type="Pfam" id="PF00892">
    <property type="entry name" value="EamA"/>
    <property type="match status" value="2"/>
</dbReference>
<keyword evidence="5 8" id="KW-1133">Transmembrane helix</keyword>
<dbReference type="SUPFAM" id="SSF103481">
    <property type="entry name" value="Multidrug resistance efflux transporter EmrE"/>
    <property type="match status" value="2"/>
</dbReference>
<protein>
    <submittedName>
        <fullName evidence="10">Membrane protein</fullName>
    </submittedName>
</protein>
<feature type="transmembrane region" description="Helical" evidence="8">
    <location>
        <begin position="270"/>
        <end position="287"/>
    </location>
</feature>
<dbReference type="PANTHER" id="PTHR42920">
    <property type="entry name" value="OS03G0707200 PROTEIN-RELATED"/>
    <property type="match status" value="1"/>
</dbReference>
<gene>
    <name evidence="10" type="ORF">CPE01_20520</name>
</gene>
<evidence type="ECO:0000256" key="5">
    <source>
        <dbReference type="ARBA" id="ARBA00022989"/>
    </source>
</evidence>
<feature type="transmembrane region" description="Helical" evidence="8">
    <location>
        <begin position="184"/>
        <end position="207"/>
    </location>
</feature>
<name>A0A510UUT6_9CELL</name>
<keyword evidence="4 8" id="KW-0812">Transmembrane</keyword>
<evidence type="ECO:0000256" key="4">
    <source>
        <dbReference type="ARBA" id="ARBA00022692"/>
    </source>
</evidence>
<feature type="domain" description="EamA" evidence="9">
    <location>
        <begin position="159"/>
        <end position="285"/>
    </location>
</feature>
<feature type="domain" description="EamA" evidence="9">
    <location>
        <begin position="11"/>
        <end position="145"/>
    </location>
</feature>
<comment type="subcellular location">
    <subcellularLocation>
        <location evidence="1">Cell membrane</location>
        <topology evidence="1">Multi-pass membrane protein</topology>
    </subcellularLocation>
</comment>
<keyword evidence="3" id="KW-1003">Cell membrane</keyword>
<dbReference type="PANTHER" id="PTHR42920:SF11">
    <property type="entry name" value="INNER MEMBRANE PROTEIN YTFF"/>
    <property type="match status" value="1"/>
</dbReference>
<proteinExistence type="inferred from homology"/>
<evidence type="ECO:0000256" key="1">
    <source>
        <dbReference type="ARBA" id="ARBA00004651"/>
    </source>
</evidence>
<dbReference type="InterPro" id="IPR000620">
    <property type="entry name" value="EamA_dom"/>
</dbReference>
<feature type="region of interest" description="Disordered" evidence="7">
    <location>
        <begin position="295"/>
        <end position="318"/>
    </location>
</feature>
<dbReference type="RefSeq" id="WP_246783863.1">
    <property type="nucleotide sequence ID" value="NZ_BJUA01000009.1"/>
</dbReference>
<dbReference type="Gene3D" id="1.10.3730.20">
    <property type="match status" value="1"/>
</dbReference>
<feature type="transmembrane region" description="Helical" evidence="8">
    <location>
        <begin position="129"/>
        <end position="149"/>
    </location>
</feature>
<keyword evidence="11" id="KW-1185">Reference proteome</keyword>
<evidence type="ECO:0000256" key="8">
    <source>
        <dbReference type="SAM" id="Phobius"/>
    </source>
</evidence>
<feature type="transmembrane region" description="Helical" evidence="8">
    <location>
        <begin position="12"/>
        <end position="34"/>
    </location>
</feature>
<feature type="transmembrane region" description="Helical" evidence="8">
    <location>
        <begin position="155"/>
        <end position="172"/>
    </location>
</feature>
<organism evidence="10 11">
    <name type="scientific">Cellulomonas persica</name>
    <dbReference type="NCBI Taxonomy" id="76861"/>
    <lineage>
        <taxon>Bacteria</taxon>
        <taxon>Bacillati</taxon>
        <taxon>Actinomycetota</taxon>
        <taxon>Actinomycetes</taxon>
        <taxon>Micrococcales</taxon>
        <taxon>Cellulomonadaceae</taxon>
        <taxon>Cellulomonas</taxon>
    </lineage>
</organism>
<evidence type="ECO:0000313" key="10">
    <source>
        <dbReference type="EMBL" id="GEK18319.1"/>
    </source>
</evidence>
<dbReference type="InterPro" id="IPR051258">
    <property type="entry name" value="Diverse_Substrate_Transporter"/>
</dbReference>